<dbReference type="EMBL" id="JOKH01000003">
    <property type="protein sequence ID" value="KEQ17623.1"/>
    <property type="molecule type" value="Genomic_DNA"/>
</dbReference>
<evidence type="ECO:0000313" key="2">
    <source>
        <dbReference type="Proteomes" id="UP000028073"/>
    </source>
</evidence>
<dbReference type="OrthoDB" id="5726381at2"/>
<comment type="caution">
    <text evidence="1">The sequence shown here is derived from an EMBL/GenBank/DDBJ whole genome shotgun (WGS) entry which is preliminary data.</text>
</comment>
<organism evidence="1 2">
    <name type="scientific">Endozoicomonas numazuensis</name>
    <dbReference type="NCBI Taxonomy" id="1137799"/>
    <lineage>
        <taxon>Bacteria</taxon>
        <taxon>Pseudomonadati</taxon>
        <taxon>Pseudomonadota</taxon>
        <taxon>Gammaproteobacteria</taxon>
        <taxon>Oceanospirillales</taxon>
        <taxon>Endozoicomonadaceae</taxon>
        <taxon>Endozoicomonas</taxon>
    </lineage>
</organism>
<dbReference type="Proteomes" id="UP000028073">
    <property type="component" value="Unassembled WGS sequence"/>
</dbReference>
<accession>A0A081NGQ0</accession>
<dbReference type="eggNOG" id="ENOG502ZSUV">
    <property type="taxonomic scope" value="Bacteria"/>
</dbReference>
<reference evidence="1 2" key="1">
    <citation type="submission" date="2014-06" db="EMBL/GenBank/DDBJ databases">
        <title>Whole Genome Sequences of Three Symbiotic Endozoicomonas Bacteria.</title>
        <authorList>
            <person name="Neave M.J."/>
            <person name="Apprill A."/>
            <person name="Voolstra C.R."/>
        </authorList>
    </citation>
    <scope>NUCLEOTIDE SEQUENCE [LARGE SCALE GENOMIC DNA]</scope>
    <source>
        <strain evidence="1 2">DSM 25634</strain>
    </source>
</reference>
<gene>
    <name evidence="1" type="ORF">GZ78_18010</name>
</gene>
<protein>
    <recommendedName>
        <fullName evidence="3">Cytotoxic necrotizing factor Rho-activating domain-containing protein</fullName>
    </recommendedName>
</protein>
<evidence type="ECO:0008006" key="3">
    <source>
        <dbReference type="Google" id="ProtNLM"/>
    </source>
</evidence>
<dbReference type="RefSeq" id="WP_034838102.1">
    <property type="nucleotide sequence ID" value="NZ_JOKH01000003.1"/>
</dbReference>
<evidence type="ECO:0000313" key="1">
    <source>
        <dbReference type="EMBL" id="KEQ17623.1"/>
    </source>
</evidence>
<sequence>MAVVKELLENKPLSVNGGSRRPTIKGDHYMYSNDSCSVTYREVRVDGNLTVMVDVRVNQNGDTSFLPWQENKICSLVLPARGGPSVFQTSSMSGCAFYIDKIGNDLIVYHANANKCGGGQGSPLANYQSPNAIKYLDKLHASAGNDYLDNGFPILQRKLQKEEYFKGVQQAGGGAMNLVGYRTNGQWKFYYQAVEGNRVLRCKQFYPQLHD</sequence>
<dbReference type="AlphaFoldDB" id="A0A081NGQ0"/>
<proteinExistence type="predicted"/>
<name>A0A081NGQ0_9GAMM</name>
<keyword evidence="2" id="KW-1185">Reference proteome</keyword>